<keyword evidence="5" id="KW-0732">Signal</keyword>
<evidence type="ECO:0000313" key="7">
    <source>
        <dbReference type="EMBL" id="CAJ1385089.1"/>
    </source>
</evidence>
<keyword evidence="4" id="KW-0472">Membrane</keyword>
<dbReference type="PROSITE" id="PS50294">
    <property type="entry name" value="WD_REPEATS_REGION"/>
    <property type="match status" value="1"/>
</dbReference>
<dbReference type="EMBL" id="CAUJNA010001191">
    <property type="protein sequence ID" value="CAJ1385089.1"/>
    <property type="molecule type" value="Genomic_DNA"/>
</dbReference>
<dbReference type="InterPro" id="IPR015943">
    <property type="entry name" value="WD40/YVTN_repeat-like_dom_sf"/>
</dbReference>
<feature type="repeat" description="WD" evidence="3">
    <location>
        <begin position="93"/>
        <end position="127"/>
    </location>
</feature>
<dbReference type="SMART" id="SM00320">
    <property type="entry name" value="WD40"/>
    <property type="match status" value="9"/>
</dbReference>
<keyword evidence="2" id="KW-0677">Repeat</keyword>
<feature type="repeat" description="WD" evidence="3">
    <location>
        <begin position="310"/>
        <end position="332"/>
    </location>
</feature>
<comment type="caution">
    <text evidence="7">The sequence shown here is derived from an EMBL/GenBank/DDBJ whole genome shotgun (WGS) entry which is preliminary data.</text>
</comment>
<evidence type="ECO:0000256" key="2">
    <source>
        <dbReference type="ARBA" id="ARBA00022737"/>
    </source>
</evidence>
<keyword evidence="4" id="KW-1133">Transmembrane helix</keyword>
<evidence type="ECO:0000313" key="8">
    <source>
        <dbReference type="Proteomes" id="UP001178507"/>
    </source>
</evidence>
<feature type="signal peptide" evidence="5">
    <location>
        <begin position="1"/>
        <end position="19"/>
    </location>
</feature>
<dbReference type="PANTHER" id="PTHR19848">
    <property type="entry name" value="WD40 REPEAT PROTEIN"/>
    <property type="match status" value="1"/>
</dbReference>
<keyword evidence="1 3" id="KW-0853">WD repeat</keyword>
<dbReference type="InterPro" id="IPR001680">
    <property type="entry name" value="WD40_rpt"/>
</dbReference>
<organism evidence="7 8">
    <name type="scientific">Effrenium voratum</name>
    <dbReference type="NCBI Taxonomy" id="2562239"/>
    <lineage>
        <taxon>Eukaryota</taxon>
        <taxon>Sar</taxon>
        <taxon>Alveolata</taxon>
        <taxon>Dinophyceae</taxon>
        <taxon>Suessiales</taxon>
        <taxon>Symbiodiniaceae</taxon>
        <taxon>Effrenium</taxon>
    </lineage>
</organism>
<feature type="transmembrane region" description="Helical" evidence="4">
    <location>
        <begin position="1459"/>
        <end position="1477"/>
    </location>
</feature>
<feature type="transmembrane region" description="Helical" evidence="4">
    <location>
        <begin position="1489"/>
        <end position="1505"/>
    </location>
</feature>
<dbReference type="PROSITE" id="PS50082">
    <property type="entry name" value="WD_REPEATS_2"/>
    <property type="match status" value="3"/>
</dbReference>
<dbReference type="SUPFAM" id="SSF50978">
    <property type="entry name" value="WD40 repeat-like"/>
    <property type="match status" value="3"/>
</dbReference>
<feature type="domain" description="Anaphase-promoting complex subunit 4-like WD40" evidence="6">
    <location>
        <begin position="55"/>
        <end position="123"/>
    </location>
</feature>
<name>A0AA36ICR8_9DINO</name>
<accession>A0AA36ICR8</accession>
<dbReference type="InterPro" id="IPR024977">
    <property type="entry name" value="Apc4-like_WD40_dom"/>
</dbReference>
<dbReference type="Proteomes" id="UP001178507">
    <property type="component" value="Unassembled WGS sequence"/>
</dbReference>
<reference evidence="7" key="1">
    <citation type="submission" date="2023-08" db="EMBL/GenBank/DDBJ databases">
        <authorList>
            <person name="Chen Y."/>
            <person name="Shah S."/>
            <person name="Dougan E. K."/>
            <person name="Thang M."/>
            <person name="Chan C."/>
        </authorList>
    </citation>
    <scope>NUCLEOTIDE SEQUENCE</scope>
</reference>
<sequence>MRRLWLVCLLRALAKRAELDLEVDASASNCRQGQIFGDGVKKASSDPQLHYVKSLSWSPDGQLIAASNKVEIIIWRVAKGQWQVHQLLAVEGVRNVRWSPEGRRLAAACSDGALRIWSYTNGTNGTLKLQHELFSSADKIQPQMRDVAWSPSGEHLVTAVRYSGLCLWQASTGRIEQELFLHCEGEYNSVSWSGERVASACSTEGLTIWVNKSGHFELDNTLGHSNTSLHIEQVAWSHDGASVASGGRDSWIRIWDYKTPERKIQHNGPVSSLAWSPDGAFLLSLGPSSIRIRWVETGSQIELECRPCLSVAWSPDQQHVVSGLRDSKIQIWHASFLTKESWSWVQAFNENTPNSGVAWLDAQHIETSSRDGELAVWQKQGFDWQVVRQRNISPAGLAALAFSPNRQHLVVGLKNTSLQFWTLEDSSGWQLQQTLAGMKLMFRIHWRQDGQQVLVASSKLNTCLIFGASNSGWELQQELPQCKAYACLWLSSAVLAMSNLAAKAVQIWHNVSGKLQVNQSKSCRHLVEALALSSHEQLAAPCNDTVLLRSASGVWRSAEDVWKQAKALRMAWSPDGRMLGAYVKRGERMTMDIWYVNDSLVTKPLANDVTSCTSMAWSQDSTTLAAVFTGGKTRILKGSNLLNPLGFSPSRFGIYFNYSVASICGHPQVQCVEKRSGEITLHLKTFADNIAWDLLPCTARNTRFLNTSFVVEALEISWPTTPQRTLPLSWEVCNALKNFNNLKSLVMSASTMTGIWNCAEGFPRSLVRLIVTNATNASMPYSSFKQLLDWAQNLVELDLSGMMVSWLGGLPGPKMKLARFVNSNVVDFQGEGRWLASNLSLDLRANPKLNLPFPILDAGRCKGYRSDYLDACFELVQFTDTTAELRAFVFDGRKYWPGALVTLDRSRVCEPGMRYQVSKHGGACQPCQRQEYYPDYSVSHLISCKKCGANQDTQGEGAQTRSECFCSAGYVMKASYCALCTDLPGGYALNCTTPNLTLRSAPVKDGYWRQGAQAPLSCDRFARFALNGCHGRKPGEMCRVGHEGPKCRVCRANFFQRSGHCQRCTTEQLKAYAKPIASVVVLMVVLAAGAGYFFSRPKTYRSDLLQPPGPWDALQPYLVRELLAAVQVYQLFAVLSKLVPKSAERIEAKPLTFVEMDLSPITDSMHLDCVLGFGNARILKSLTEPLVPCCILALLYVVLRLTKEDGEERLKAWATAQMQVINLLLVSTVTSLMTVAECDTDFRPPIMVSAPEVGCDTTTFRSMLAFAVFLGLSYAAYVATLVSSSIRRFQEKACHMWHVPTVKYQSMETGAFKVSLSSEGPGYTDPTVRSALLDAAQVRAQQVLSTTWPMVTVWISSEDSPKDERVVRFSSEQLGAEELVTALSTLQKAQGKHVRSSMKFQSLAVRCLLLSYERANQEGTLRGIDIFGKFSPDCFHFVLLLKVGFVLVTYVPYLPGHQAQGAVGSFICCIMCLSLLLQPFSRPSEGATLTYGLAALSLAFLMLMLSETHLKLGQEDLTVALQVSRLLLLVPLGRLLLPTMCLNQEMRKKNQDVMQEQALLEVSWQHVARQRRQPFRVKSAVKLQPEDHLLQVGTLVLPLRACGQDLEVEARLPSGRLAAGLVARLCLVKQRLKLQHLDASVKSWHMEMEEDATYITVTFLHAVSINGFELTGLSGPDSLHASLQSASETALNDHRPCEEIKGQLEAGKMKFFVQSHLHFAVVSLSLQLSKSLKVGSDQLSFLGERA</sequence>
<feature type="transmembrane region" description="Helical" evidence="4">
    <location>
        <begin position="1072"/>
        <end position="1094"/>
    </location>
</feature>
<feature type="transmembrane region" description="Helical" evidence="4">
    <location>
        <begin position="1434"/>
        <end position="1453"/>
    </location>
</feature>
<evidence type="ECO:0000256" key="5">
    <source>
        <dbReference type="SAM" id="SignalP"/>
    </source>
</evidence>
<dbReference type="Pfam" id="PF00400">
    <property type="entry name" value="WD40"/>
    <property type="match status" value="3"/>
</dbReference>
<proteinExistence type="predicted"/>
<feature type="chain" id="PRO_5041269694" description="Anaphase-promoting complex subunit 4-like WD40 domain-containing protein" evidence="5">
    <location>
        <begin position="20"/>
        <end position="1746"/>
    </location>
</feature>
<protein>
    <recommendedName>
        <fullName evidence="6">Anaphase-promoting complex subunit 4-like WD40 domain-containing protein</fullName>
    </recommendedName>
</protein>
<dbReference type="PANTHER" id="PTHR19848:SF8">
    <property type="entry name" value="F-BOX AND WD REPEAT DOMAIN CONTAINING 7"/>
    <property type="match status" value="1"/>
</dbReference>
<evidence type="ECO:0000256" key="4">
    <source>
        <dbReference type="SAM" id="Phobius"/>
    </source>
</evidence>
<feature type="transmembrane region" description="Helical" evidence="4">
    <location>
        <begin position="1263"/>
        <end position="1282"/>
    </location>
</feature>
<dbReference type="Pfam" id="PF12894">
    <property type="entry name" value="ANAPC4_WD40"/>
    <property type="match status" value="1"/>
</dbReference>
<keyword evidence="8" id="KW-1185">Reference proteome</keyword>
<feature type="repeat" description="WD" evidence="3">
    <location>
        <begin position="231"/>
        <end position="265"/>
    </location>
</feature>
<keyword evidence="4" id="KW-0812">Transmembrane</keyword>
<evidence type="ECO:0000256" key="1">
    <source>
        <dbReference type="ARBA" id="ARBA00022574"/>
    </source>
</evidence>
<dbReference type="Gene3D" id="2.130.10.10">
    <property type="entry name" value="YVTN repeat-like/Quinoprotein amine dehydrogenase"/>
    <property type="match status" value="4"/>
</dbReference>
<gene>
    <name evidence="7" type="ORF">EVOR1521_LOCUS11772</name>
</gene>
<dbReference type="InterPro" id="IPR036322">
    <property type="entry name" value="WD40_repeat_dom_sf"/>
</dbReference>
<evidence type="ECO:0000259" key="6">
    <source>
        <dbReference type="Pfam" id="PF12894"/>
    </source>
</evidence>
<evidence type="ECO:0000256" key="3">
    <source>
        <dbReference type="PROSITE-ProRule" id="PRU00221"/>
    </source>
</evidence>